<feature type="compositionally biased region" description="Low complexity" evidence="1">
    <location>
        <begin position="130"/>
        <end position="144"/>
    </location>
</feature>
<gene>
    <name evidence="3" type="primary">LOC101856077</name>
</gene>
<feature type="compositionally biased region" description="Polar residues" evidence="1">
    <location>
        <begin position="170"/>
        <end position="191"/>
    </location>
</feature>
<dbReference type="GeneID" id="101856077"/>
<protein>
    <submittedName>
        <fullName evidence="3">GATA zinc finger domain-containing protein 10-like</fullName>
    </submittedName>
</protein>
<organism evidence="2 3">
    <name type="scientific">Aplysia californica</name>
    <name type="common">California sea hare</name>
    <dbReference type="NCBI Taxonomy" id="6500"/>
    <lineage>
        <taxon>Eukaryota</taxon>
        <taxon>Metazoa</taxon>
        <taxon>Spiralia</taxon>
        <taxon>Lophotrochozoa</taxon>
        <taxon>Mollusca</taxon>
        <taxon>Gastropoda</taxon>
        <taxon>Heterobranchia</taxon>
        <taxon>Euthyneura</taxon>
        <taxon>Tectipleura</taxon>
        <taxon>Aplysiida</taxon>
        <taxon>Aplysioidea</taxon>
        <taxon>Aplysiidae</taxon>
        <taxon>Aplysia</taxon>
    </lineage>
</organism>
<proteinExistence type="predicted"/>
<dbReference type="Proteomes" id="UP000694888">
    <property type="component" value="Unplaced"/>
</dbReference>
<dbReference type="RefSeq" id="XP_005091665.1">
    <property type="nucleotide sequence ID" value="XM_005091608.1"/>
</dbReference>
<sequence>MAEAEDTIKEVCPLEDIKQGEEWIKMNERQQGDFGKVVITLNRECREWPQGATDAEIRQLIEDNSRHGDVVLYTEESVKLGTPETLKEQQQWHILQHFHSGVIKHQQQEQEKKQQYWQQQEQQHQHQQHRQQQQQQQQKQQQPHQFEDEGSTSHTMERPLVSQEGREETSTCVESQKNIQPTDIGHNQQANPYMDPGEEEEAAMILHRLQ</sequence>
<evidence type="ECO:0000256" key="1">
    <source>
        <dbReference type="SAM" id="MobiDB-lite"/>
    </source>
</evidence>
<name>A0ABM0JE70_APLCA</name>
<keyword evidence="2" id="KW-1185">Reference proteome</keyword>
<evidence type="ECO:0000313" key="2">
    <source>
        <dbReference type="Proteomes" id="UP000694888"/>
    </source>
</evidence>
<accession>A0ABM0JE70</accession>
<evidence type="ECO:0000313" key="3">
    <source>
        <dbReference type="RefSeq" id="XP_005091665.1"/>
    </source>
</evidence>
<feature type="region of interest" description="Disordered" evidence="1">
    <location>
        <begin position="103"/>
        <end position="198"/>
    </location>
</feature>
<reference evidence="3" key="1">
    <citation type="submission" date="2025-08" db="UniProtKB">
        <authorList>
            <consortium name="RefSeq"/>
        </authorList>
    </citation>
    <scope>IDENTIFICATION</scope>
</reference>